<feature type="domain" description="T-SNARE coiled-coil homology" evidence="7">
    <location>
        <begin position="432"/>
        <end position="494"/>
    </location>
</feature>
<dbReference type="Gene3D" id="3.30.450.20">
    <property type="entry name" value="PAS domain"/>
    <property type="match status" value="2"/>
</dbReference>
<sequence length="532" mass="57865">MFDMIRNRGAKGAQTSEVALEATPKGVEQHFAAMFDMLPVNVMLCDKDSCEIIYANKKSFETMRSIEHLVSIKAEDLVGTNIDVFHKVPSHQRNILANEANLPHRAIIQLGEEFLDLNVEAVRDEKGAYRFAMLSWSVVTEQKKAEDKTRELMQVLDKMPINAMIADPNTLEMVYMNETSLQTLKTLEKYLPIRADDVLGQCIDVFHKNPEHQRRILRDPKNLPFHTRIKLGPEVLELNISAIISNTGDYTAALATWSIVTHEVQMESAVRATTDKMKEYTRKLETTSNELSAGAEQNSSVAMSVSASAEEATSNVQTVATATEELTASVHEIGQRTQRTSEIAANAAAEAKKAQEMVGSLDEASTQIGAIVKMIDDIANQTNLLALNATIEAARAGEAGKGFAVVASEVKSLATQTSGATKDISEQVGEIQQQITQVVQVINHISDVIGEVNGISADVASSVDQQQAATQEIARSIQEAATGTQDVSANITEVVATSRQTAAGAMQVLEASQILDSAAQELAMEIEKLLKK</sequence>
<keyword evidence="2" id="KW-0997">Cell inner membrane</keyword>
<dbReference type="Proteomes" id="UP001595776">
    <property type="component" value="Unassembled WGS sequence"/>
</dbReference>
<evidence type="ECO:0000259" key="7">
    <source>
        <dbReference type="PROSITE" id="PS50192"/>
    </source>
</evidence>
<comment type="caution">
    <text evidence="8">The sequence shown here is derived from an EMBL/GenBank/DDBJ whole genome shotgun (WGS) entry which is preliminary data.</text>
</comment>
<evidence type="ECO:0000256" key="4">
    <source>
        <dbReference type="ARBA" id="ARBA00029447"/>
    </source>
</evidence>
<dbReference type="Gene3D" id="1.10.287.950">
    <property type="entry name" value="Methyl-accepting chemotaxis protein"/>
    <property type="match status" value="1"/>
</dbReference>
<comment type="subcellular location">
    <subcellularLocation>
        <location evidence="1">Cell inner membrane</location>
        <topology evidence="1">Multi-pass membrane protein</topology>
    </subcellularLocation>
</comment>
<evidence type="ECO:0000259" key="6">
    <source>
        <dbReference type="PROSITE" id="PS50111"/>
    </source>
</evidence>
<evidence type="ECO:0000256" key="5">
    <source>
        <dbReference type="PROSITE-ProRule" id="PRU00284"/>
    </source>
</evidence>
<dbReference type="InterPro" id="IPR004089">
    <property type="entry name" value="MCPsignal_dom"/>
</dbReference>
<organism evidence="8 9">
    <name type="scientific">Kordiimonas lipolytica</name>
    <dbReference type="NCBI Taxonomy" id="1662421"/>
    <lineage>
        <taxon>Bacteria</taxon>
        <taxon>Pseudomonadati</taxon>
        <taxon>Pseudomonadota</taxon>
        <taxon>Alphaproteobacteria</taxon>
        <taxon>Kordiimonadales</taxon>
        <taxon>Kordiimonadaceae</taxon>
        <taxon>Kordiimonas</taxon>
    </lineage>
</organism>
<dbReference type="InterPro" id="IPR000727">
    <property type="entry name" value="T_SNARE_dom"/>
</dbReference>
<dbReference type="PRINTS" id="PR00260">
    <property type="entry name" value="CHEMTRNSDUCR"/>
</dbReference>
<keyword evidence="2" id="KW-1003">Cell membrane</keyword>
<dbReference type="EMBL" id="JBHSCR010000013">
    <property type="protein sequence ID" value="MFC4348613.1"/>
    <property type="molecule type" value="Genomic_DNA"/>
</dbReference>
<dbReference type="PANTHER" id="PTHR32089:SF112">
    <property type="entry name" value="LYSOZYME-LIKE PROTEIN-RELATED"/>
    <property type="match status" value="1"/>
</dbReference>
<evidence type="ECO:0000256" key="2">
    <source>
        <dbReference type="ARBA" id="ARBA00022519"/>
    </source>
</evidence>
<evidence type="ECO:0000313" key="8">
    <source>
        <dbReference type="EMBL" id="MFC4348613.1"/>
    </source>
</evidence>
<dbReference type="SUPFAM" id="SSF58104">
    <property type="entry name" value="Methyl-accepting chemotaxis protein (MCP) signaling domain"/>
    <property type="match status" value="1"/>
</dbReference>
<dbReference type="PROSITE" id="PS50111">
    <property type="entry name" value="CHEMOTAXIS_TRANSDUC_2"/>
    <property type="match status" value="1"/>
</dbReference>
<dbReference type="PANTHER" id="PTHR32089">
    <property type="entry name" value="METHYL-ACCEPTING CHEMOTAXIS PROTEIN MCPB"/>
    <property type="match status" value="1"/>
</dbReference>
<keyword evidence="3 5" id="KW-0807">Transducer</keyword>
<evidence type="ECO:0000256" key="3">
    <source>
        <dbReference type="ARBA" id="ARBA00023224"/>
    </source>
</evidence>
<dbReference type="PROSITE" id="PS50192">
    <property type="entry name" value="T_SNARE"/>
    <property type="match status" value="1"/>
</dbReference>
<keyword evidence="2" id="KW-0472">Membrane</keyword>
<keyword evidence="9" id="KW-1185">Reference proteome</keyword>
<accession>A0ABV8UDR5</accession>
<gene>
    <name evidence="8" type="ORF">ACFO5Q_12235</name>
</gene>
<reference evidence="9" key="1">
    <citation type="journal article" date="2019" name="Int. J. Syst. Evol. Microbiol.">
        <title>The Global Catalogue of Microorganisms (GCM) 10K type strain sequencing project: providing services to taxonomists for standard genome sequencing and annotation.</title>
        <authorList>
            <consortium name="The Broad Institute Genomics Platform"/>
            <consortium name="The Broad Institute Genome Sequencing Center for Infectious Disease"/>
            <person name="Wu L."/>
            <person name="Ma J."/>
        </authorList>
    </citation>
    <scope>NUCLEOTIDE SEQUENCE [LARGE SCALE GENOMIC DNA]</scope>
    <source>
        <strain evidence="9">CGMCC 1.15304</strain>
    </source>
</reference>
<dbReference type="Pfam" id="PF13188">
    <property type="entry name" value="PAS_8"/>
    <property type="match status" value="1"/>
</dbReference>
<name>A0ABV8UDR5_9PROT</name>
<protein>
    <submittedName>
        <fullName evidence="8">Methyl-accepting chemotaxis protein</fullName>
    </submittedName>
</protein>
<dbReference type="Pfam" id="PF00015">
    <property type="entry name" value="MCPsignal"/>
    <property type="match status" value="1"/>
</dbReference>
<feature type="domain" description="Methyl-accepting transducer" evidence="6">
    <location>
        <begin position="287"/>
        <end position="502"/>
    </location>
</feature>
<evidence type="ECO:0000313" key="9">
    <source>
        <dbReference type="Proteomes" id="UP001595776"/>
    </source>
</evidence>
<dbReference type="InterPro" id="IPR004090">
    <property type="entry name" value="Chemotax_Me-accpt_rcpt"/>
</dbReference>
<dbReference type="RefSeq" id="WP_068149006.1">
    <property type="nucleotide sequence ID" value="NZ_JBHSCR010000013.1"/>
</dbReference>
<evidence type="ECO:0000256" key="1">
    <source>
        <dbReference type="ARBA" id="ARBA00004429"/>
    </source>
</evidence>
<proteinExistence type="inferred from homology"/>
<dbReference type="SMART" id="SM00283">
    <property type="entry name" value="MA"/>
    <property type="match status" value="1"/>
</dbReference>
<dbReference type="InterPro" id="IPR000014">
    <property type="entry name" value="PAS"/>
</dbReference>
<comment type="similarity">
    <text evidence="4">Belongs to the methyl-accepting chemotaxis (MCP) protein family.</text>
</comment>